<organism evidence="1">
    <name type="scientific">Anguilla anguilla</name>
    <name type="common">European freshwater eel</name>
    <name type="synonym">Muraena anguilla</name>
    <dbReference type="NCBI Taxonomy" id="7936"/>
    <lineage>
        <taxon>Eukaryota</taxon>
        <taxon>Metazoa</taxon>
        <taxon>Chordata</taxon>
        <taxon>Craniata</taxon>
        <taxon>Vertebrata</taxon>
        <taxon>Euteleostomi</taxon>
        <taxon>Actinopterygii</taxon>
        <taxon>Neopterygii</taxon>
        <taxon>Teleostei</taxon>
        <taxon>Anguilliformes</taxon>
        <taxon>Anguillidae</taxon>
        <taxon>Anguilla</taxon>
    </lineage>
</organism>
<name>A0A0E9THG8_ANGAN</name>
<dbReference type="EMBL" id="GBXM01044695">
    <property type="protein sequence ID" value="JAH63882.1"/>
    <property type="molecule type" value="Transcribed_RNA"/>
</dbReference>
<protein>
    <submittedName>
        <fullName evidence="1">Uncharacterized protein</fullName>
    </submittedName>
</protein>
<proteinExistence type="predicted"/>
<reference evidence="1" key="2">
    <citation type="journal article" date="2015" name="Fish Shellfish Immunol.">
        <title>Early steps in the European eel (Anguilla anguilla)-Vibrio vulnificus interaction in the gills: Role of the RtxA13 toxin.</title>
        <authorList>
            <person name="Callol A."/>
            <person name="Pajuelo D."/>
            <person name="Ebbesson L."/>
            <person name="Teles M."/>
            <person name="MacKenzie S."/>
            <person name="Amaro C."/>
        </authorList>
    </citation>
    <scope>NUCLEOTIDE SEQUENCE</scope>
</reference>
<dbReference type="EMBL" id="GBXM01056242">
    <property type="protein sequence ID" value="JAH52335.1"/>
    <property type="molecule type" value="Transcribed_RNA"/>
</dbReference>
<reference evidence="1" key="1">
    <citation type="submission" date="2014-11" db="EMBL/GenBank/DDBJ databases">
        <authorList>
            <person name="Amaro Gonzalez C."/>
        </authorList>
    </citation>
    <scope>NUCLEOTIDE SEQUENCE</scope>
</reference>
<accession>A0A0E9THG8</accession>
<evidence type="ECO:0000313" key="1">
    <source>
        <dbReference type="EMBL" id="JAH52335.1"/>
    </source>
</evidence>
<sequence>MEVGNRKD</sequence>